<dbReference type="PANTHER" id="PTHR11246">
    <property type="entry name" value="PRE-MRNA SPLICING FACTOR"/>
    <property type="match status" value="1"/>
</dbReference>
<dbReference type="AlphaFoldDB" id="A0ABD2Y0H0"/>
<gene>
    <name evidence="7" type="ORF">ACH5RR_038348</name>
</gene>
<sequence>MSTCIRFANFERKNGEIARARNCYEKAIENLADDNEETEELFVAFGEFETECKEVQRVRFIYKFLLDHILKSRAENLYNKFLASEKQYGDRKGIKDAVVGKRRF</sequence>
<evidence type="ECO:0000256" key="5">
    <source>
        <dbReference type="ARBA" id="ARBA00023187"/>
    </source>
</evidence>
<dbReference type="SUPFAM" id="SSF48452">
    <property type="entry name" value="TPR-like"/>
    <property type="match status" value="1"/>
</dbReference>
<dbReference type="Proteomes" id="UP001630127">
    <property type="component" value="Unassembled WGS sequence"/>
</dbReference>
<dbReference type="Gene3D" id="1.25.40.10">
    <property type="entry name" value="Tetratricopeptide repeat domain"/>
    <property type="match status" value="1"/>
</dbReference>
<dbReference type="InterPro" id="IPR011990">
    <property type="entry name" value="TPR-like_helical_dom_sf"/>
</dbReference>
<organism evidence="7 8">
    <name type="scientific">Cinchona calisaya</name>
    <dbReference type="NCBI Taxonomy" id="153742"/>
    <lineage>
        <taxon>Eukaryota</taxon>
        <taxon>Viridiplantae</taxon>
        <taxon>Streptophyta</taxon>
        <taxon>Embryophyta</taxon>
        <taxon>Tracheophyta</taxon>
        <taxon>Spermatophyta</taxon>
        <taxon>Magnoliopsida</taxon>
        <taxon>eudicotyledons</taxon>
        <taxon>Gunneridae</taxon>
        <taxon>Pentapetalae</taxon>
        <taxon>asterids</taxon>
        <taxon>lamiids</taxon>
        <taxon>Gentianales</taxon>
        <taxon>Rubiaceae</taxon>
        <taxon>Cinchonoideae</taxon>
        <taxon>Cinchoneae</taxon>
        <taxon>Cinchona</taxon>
    </lineage>
</organism>
<comment type="similarity">
    <text evidence="2">Belongs to the crooked-neck family.</text>
</comment>
<keyword evidence="3" id="KW-0507">mRNA processing</keyword>
<keyword evidence="4" id="KW-0677">Repeat</keyword>
<keyword evidence="8" id="KW-1185">Reference proteome</keyword>
<dbReference type="GO" id="GO:0008380">
    <property type="term" value="P:RNA splicing"/>
    <property type="evidence" value="ECO:0007669"/>
    <property type="project" value="UniProtKB-KW"/>
</dbReference>
<comment type="caution">
    <text evidence="7">The sequence shown here is derived from an EMBL/GenBank/DDBJ whole genome shotgun (WGS) entry which is preliminary data.</text>
</comment>
<dbReference type="GO" id="GO:0005634">
    <property type="term" value="C:nucleus"/>
    <property type="evidence" value="ECO:0007669"/>
    <property type="project" value="UniProtKB-SubCell"/>
</dbReference>
<protein>
    <submittedName>
        <fullName evidence="7">Uncharacterized protein</fullName>
    </submittedName>
</protein>
<proteinExistence type="inferred from homology"/>
<evidence type="ECO:0000256" key="1">
    <source>
        <dbReference type="ARBA" id="ARBA00004123"/>
    </source>
</evidence>
<name>A0ABD2Y0H0_9GENT</name>
<evidence type="ECO:0000313" key="7">
    <source>
        <dbReference type="EMBL" id="KAL3499255.1"/>
    </source>
</evidence>
<keyword evidence="6" id="KW-0539">Nucleus</keyword>
<accession>A0ABD2Y0H0</accession>
<comment type="subcellular location">
    <subcellularLocation>
        <location evidence="1">Nucleus</location>
    </subcellularLocation>
</comment>
<dbReference type="InterPro" id="IPR003107">
    <property type="entry name" value="HAT"/>
</dbReference>
<evidence type="ECO:0000256" key="4">
    <source>
        <dbReference type="ARBA" id="ARBA00022737"/>
    </source>
</evidence>
<dbReference type="EMBL" id="JBJUIK010000016">
    <property type="protein sequence ID" value="KAL3499255.1"/>
    <property type="molecule type" value="Genomic_DNA"/>
</dbReference>
<dbReference type="PANTHER" id="PTHR11246:SF3">
    <property type="entry name" value="CROOKED NECK-LIKE PROTEIN 1"/>
    <property type="match status" value="1"/>
</dbReference>
<dbReference type="InterPro" id="IPR045075">
    <property type="entry name" value="Syf1-like"/>
</dbReference>
<keyword evidence="5" id="KW-0508">mRNA splicing</keyword>
<evidence type="ECO:0000256" key="3">
    <source>
        <dbReference type="ARBA" id="ARBA00022664"/>
    </source>
</evidence>
<evidence type="ECO:0000256" key="2">
    <source>
        <dbReference type="ARBA" id="ARBA00008644"/>
    </source>
</evidence>
<evidence type="ECO:0000256" key="6">
    <source>
        <dbReference type="ARBA" id="ARBA00023242"/>
    </source>
</evidence>
<evidence type="ECO:0000313" key="8">
    <source>
        <dbReference type="Proteomes" id="UP001630127"/>
    </source>
</evidence>
<dbReference type="SMART" id="SM00386">
    <property type="entry name" value="HAT"/>
    <property type="match status" value="2"/>
</dbReference>
<dbReference type="GO" id="GO:0006397">
    <property type="term" value="P:mRNA processing"/>
    <property type="evidence" value="ECO:0007669"/>
    <property type="project" value="UniProtKB-KW"/>
</dbReference>
<reference evidence="7 8" key="1">
    <citation type="submission" date="2024-11" db="EMBL/GenBank/DDBJ databases">
        <title>A near-complete genome assembly of Cinchona calisaya.</title>
        <authorList>
            <person name="Lian D.C."/>
            <person name="Zhao X.W."/>
            <person name="Wei L."/>
        </authorList>
    </citation>
    <scope>NUCLEOTIDE SEQUENCE [LARGE SCALE GENOMIC DNA]</scope>
    <source>
        <tissue evidence="7">Nenye</tissue>
    </source>
</reference>